<name>A0AAD8X822_LOLMU</name>
<sequence length="189" mass="19893">MQNPQHINSIFNHTDAEQKQIKQNWSLKQTNRGNLSTVHPDTGLGGASGYGAREEENYVEDHELAGLAGVELLEQLRRAPPVHPAAAPAAARDVLDGMALRHGTGSATAGGWDRQRRQIARGGRCGGGLGRLRGASGGGREGEGEFGVAARENFGGLGLGGGRSVVCLDTRDGLPHDSKERSYGAVHRG</sequence>
<organism evidence="1 2">
    <name type="scientific">Lolium multiflorum</name>
    <name type="common">Italian ryegrass</name>
    <name type="synonym">Lolium perenne subsp. multiflorum</name>
    <dbReference type="NCBI Taxonomy" id="4521"/>
    <lineage>
        <taxon>Eukaryota</taxon>
        <taxon>Viridiplantae</taxon>
        <taxon>Streptophyta</taxon>
        <taxon>Embryophyta</taxon>
        <taxon>Tracheophyta</taxon>
        <taxon>Spermatophyta</taxon>
        <taxon>Magnoliopsida</taxon>
        <taxon>Liliopsida</taxon>
        <taxon>Poales</taxon>
        <taxon>Poaceae</taxon>
        <taxon>BOP clade</taxon>
        <taxon>Pooideae</taxon>
        <taxon>Poodae</taxon>
        <taxon>Poeae</taxon>
        <taxon>Poeae Chloroplast Group 2 (Poeae type)</taxon>
        <taxon>Loliodinae</taxon>
        <taxon>Loliinae</taxon>
        <taxon>Lolium</taxon>
    </lineage>
</organism>
<reference evidence="1" key="1">
    <citation type="submission" date="2023-07" db="EMBL/GenBank/DDBJ databases">
        <title>A chromosome-level genome assembly of Lolium multiflorum.</title>
        <authorList>
            <person name="Chen Y."/>
            <person name="Copetti D."/>
            <person name="Kolliker R."/>
            <person name="Studer B."/>
        </authorList>
    </citation>
    <scope>NUCLEOTIDE SEQUENCE</scope>
    <source>
        <strain evidence="1">02402/16</strain>
        <tissue evidence="1">Leaf</tissue>
    </source>
</reference>
<dbReference type="EMBL" id="JAUUTY010000001">
    <property type="protein sequence ID" value="KAK1697637.1"/>
    <property type="molecule type" value="Genomic_DNA"/>
</dbReference>
<accession>A0AAD8X822</accession>
<comment type="caution">
    <text evidence="1">The sequence shown here is derived from an EMBL/GenBank/DDBJ whole genome shotgun (WGS) entry which is preliminary data.</text>
</comment>
<keyword evidence="2" id="KW-1185">Reference proteome</keyword>
<protein>
    <submittedName>
        <fullName evidence="1">Uncharacterized protein</fullName>
    </submittedName>
</protein>
<dbReference type="AlphaFoldDB" id="A0AAD8X822"/>
<dbReference type="Proteomes" id="UP001231189">
    <property type="component" value="Unassembled WGS sequence"/>
</dbReference>
<evidence type="ECO:0000313" key="1">
    <source>
        <dbReference type="EMBL" id="KAK1697637.1"/>
    </source>
</evidence>
<evidence type="ECO:0000313" key="2">
    <source>
        <dbReference type="Proteomes" id="UP001231189"/>
    </source>
</evidence>
<gene>
    <name evidence="1" type="ORF">QYE76_014334</name>
</gene>
<proteinExistence type="predicted"/>